<evidence type="ECO:0000259" key="6">
    <source>
        <dbReference type="PROSITE" id="PS50067"/>
    </source>
</evidence>
<proteinExistence type="inferred from homology"/>
<dbReference type="Gene3D" id="2.60.200.20">
    <property type="match status" value="1"/>
</dbReference>
<evidence type="ECO:0000256" key="4">
    <source>
        <dbReference type="ARBA" id="ARBA00023175"/>
    </source>
</evidence>
<dbReference type="InterPro" id="IPR036961">
    <property type="entry name" value="Kinesin_motor_dom_sf"/>
</dbReference>
<keyword evidence="4 5" id="KW-0505">Motor protein</keyword>
<gene>
    <name evidence="7" type="ORF">MCOS_LOCUS6424</name>
</gene>
<dbReference type="GO" id="GO:0008017">
    <property type="term" value="F:microtubule binding"/>
    <property type="evidence" value="ECO:0007669"/>
    <property type="project" value="InterPro"/>
</dbReference>
<sequence length="924" mass="104068">MDVCVKVAVRVRPFNDREKRLNARLVISMNDNVTEIINPEDATDKKAFSFDYSYWSHDGFIVNKKGFCIPDGPSSRYASQETIFNDLGSGILNNAFSGYNCSLFAYGQTGSGKSYSVVGYGENKGIVPIACERLFEKIAQNKENNKDFQVTISVLEIYNEKVRDLLSSNPKGLAGLPVRQSAGEGFFVQGLKRVPVGSYKEIQNRMEQGTANRTMAATNMNASSSRAHTLVCISFDQLITRDGCTTRLSSNINFVDLAGSERADSTGSTGDRLKEGANINRSLSALGNVISVRHFRPALVENKKVVPYRDSVLTKLLQNALGGNSKTVMIAALSPADINYMETLSTLRYADRVKQIKTKAVVNDRSQDSMIKELLAENARLKQQLLEITNQSGVASAPGLPQEERTKTEEGIRTEIMAQLENNTELLEIQDQKAFLKKLEEARKEASNMKLPSTISRSPKSSPNCPYLSNLNEDPQLSGVIIYSLDADKIVVGREGAPGNLRVHGRVVEKDGKKTAYILLRGLNIQDTHATFTRLQDGRMELSVGTNSTRSTKVNGTILTTSQILKPMDRILFGSYHLYVYHNESQKAKGIPDHVDWDFAQKELAKCEGIDQFDKAMGENERCALQQQLIELIPMLQEVNCIAKEMDKRRIFDIVLLPPLLQRTIYGQRKTTKIVVRMKCLETGNIWMWERGKFLNRRFLIQVEIYEMYHGFDSEGDQAVRKQEDDPFWEPLEPLLVGFAPAFLQPLAYGLDYVDRVQISDLDGQSIGKLSVGISKISIPGLLIGKKISLRYRVYKEGDETVVRLDASQTKKGHKLDVRHNRMITFKNVDEEKLDYLEKDCISFLVFMDQEDTEAPQHETEPPNQPDERSEIHRGSLGVLQSIDEKVRLPNQKIVQDKTPTNMHRNEEELKVWARIPHRSLYTA</sequence>
<accession>A0A0R3UGP6</accession>
<dbReference type="GO" id="GO:0003777">
    <property type="term" value="F:microtubule motor activity"/>
    <property type="evidence" value="ECO:0007669"/>
    <property type="project" value="InterPro"/>
</dbReference>
<dbReference type="GO" id="GO:0005524">
    <property type="term" value="F:ATP binding"/>
    <property type="evidence" value="ECO:0007669"/>
    <property type="project" value="UniProtKB-UniRule"/>
</dbReference>
<feature type="binding site" evidence="5">
    <location>
        <begin position="107"/>
        <end position="114"/>
    </location>
    <ligand>
        <name>ATP</name>
        <dbReference type="ChEBI" id="CHEBI:30616"/>
    </ligand>
</feature>
<dbReference type="PROSITE" id="PS50067">
    <property type="entry name" value="KINESIN_MOTOR_2"/>
    <property type="match status" value="1"/>
</dbReference>
<evidence type="ECO:0000256" key="3">
    <source>
        <dbReference type="ARBA" id="ARBA00023054"/>
    </source>
</evidence>
<keyword evidence="1 5" id="KW-0547">Nucleotide-binding</keyword>
<evidence type="ECO:0000256" key="2">
    <source>
        <dbReference type="ARBA" id="ARBA00022840"/>
    </source>
</evidence>
<comment type="similarity">
    <text evidence="5">Belongs to the TRAFAC class myosin-kinesin ATPase superfamily. Kinesin family.</text>
</comment>
<evidence type="ECO:0000313" key="8">
    <source>
        <dbReference type="Proteomes" id="UP000267029"/>
    </source>
</evidence>
<dbReference type="InterPro" id="IPR027417">
    <property type="entry name" value="P-loop_NTPase"/>
</dbReference>
<organism evidence="7 8">
    <name type="scientific">Mesocestoides corti</name>
    <name type="common">Flatworm</name>
    <dbReference type="NCBI Taxonomy" id="53468"/>
    <lineage>
        <taxon>Eukaryota</taxon>
        <taxon>Metazoa</taxon>
        <taxon>Spiralia</taxon>
        <taxon>Lophotrochozoa</taxon>
        <taxon>Platyhelminthes</taxon>
        <taxon>Cestoda</taxon>
        <taxon>Eucestoda</taxon>
        <taxon>Cyclophyllidea</taxon>
        <taxon>Mesocestoididae</taxon>
        <taxon>Mesocestoides</taxon>
    </lineage>
</organism>
<dbReference type="Pfam" id="PF00225">
    <property type="entry name" value="Kinesin"/>
    <property type="match status" value="1"/>
</dbReference>
<evidence type="ECO:0000313" key="7">
    <source>
        <dbReference type="EMBL" id="VDD80421.1"/>
    </source>
</evidence>
<name>A0A0R3UGP6_MESCO</name>
<evidence type="ECO:0000256" key="1">
    <source>
        <dbReference type="ARBA" id="ARBA00022741"/>
    </source>
</evidence>
<evidence type="ECO:0000256" key="5">
    <source>
        <dbReference type="PROSITE-ProRule" id="PRU00283"/>
    </source>
</evidence>
<dbReference type="PANTHER" id="PTHR47117">
    <property type="entry name" value="STAR-RELATED LIPID TRANSFER PROTEIN 9"/>
    <property type="match status" value="1"/>
</dbReference>
<dbReference type="EMBL" id="UXSR01005260">
    <property type="protein sequence ID" value="VDD80421.1"/>
    <property type="molecule type" value="Genomic_DNA"/>
</dbReference>
<dbReference type="SMART" id="SM00129">
    <property type="entry name" value="KISc"/>
    <property type="match status" value="1"/>
</dbReference>
<keyword evidence="2 5" id="KW-0067">ATP-binding</keyword>
<keyword evidence="8" id="KW-1185">Reference proteome</keyword>
<dbReference type="InterPro" id="IPR001752">
    <property type="entry name" value="Kinesin_motor_dom"/>
</dbReference>
<dbReference type="OrthoDB" id="3176171at2759"/>
<dbReference type="AlphaFoldDB" id="A0A0R3UGP6"/>
<dbReference type="STRING" id="53468.A0A0R3UGP6"/>
<dbReference type="InterPro" id="IPR008984">
    <property type="entry name" value="SMAD_FHA_dom_sf"/>
</dbReference>
<protein>
    <recommendedName>
        <fullName evidence="6">Kinesin motor domain-containing protein</fullName>
    </recommendedName>
</protein>
<dbReference type="Proteomes" id="UP000267029">
    <property type="component" value="Unassembled WGS sequence"/>
</dbReference>
<keyword evidence="3" id="KW-0175">Coiled coil</keyword>
<dbReference type="Gene3D" id="3.40.850.10">
    <property type="entry name" value="Kinesin motor domain"/>
    <property type="match status" value="1"/>
</dbReference>
<dbReference type="FunFam" id="3.40.850.10:FF:000063">
    <property type="entry name" value="Kinesin-like protein"/>
    <property type="match status" value="1"/>
</dbReference>
<dbReference type="PRINTS" id="PR00380">
    <property type="entry name" value="KINESINHEAVY"/>
</dbReference>
<reference evidence="7 8" key="1">
    <citation type="submission" date="2018-10" db="EMBL/GenBank/DDBJ databases">
        <authorList>
            <consortium name="Pathogen Informatics"/>
        </authorList>
    </citation>
    <scope>NUCLEOTIDE SEQUENCE [LARGE SCALE GENOMIC DNA]</scope>
</reference>
<dbReference type="SUPFAM" id="SSF49879">
    <property type="entry name" value="SMAD/FHA domain"/>
    <property type="match status" value="1"/>
</dbReference>
<dbReference type="SUPFAM" id="SSF52540">
    <property type="entry name" value="P-loop containing nucleoside triphosphate hydrolases"/>
    <property type="match status" value="1"/>
</dbReference>
<feature type="domain" description="Kinesin motor" evidence="6">
    <location>
        <begin position="4"/>
        <end position="356"/>
    </location>
</feature>
<dbReference type="GO" id="GO:0007018">
    <property type="term" value="P:microtubule-based movement"/>
    <property type="evidence" value="ECO:0007669"/>
    <property type="project" value="InterPro"/>
</dbReference>